<dbReference type="Gene3D" id="3.30.70.560">
    <property type="entry name" value="7,8-Dihydro-6-hydroxymethylpterin-pyrophosphokinase HPPK"/>
    <property type="match status" value="1"/>
</dbReference>
<dbReference type="CDD" id="cd00483">
    <property type="entry name" value="HPPK"/>
    <property type="match status" value="1"/>
</dbReference>
<evidence type="ECO:0000256" key="11">
    <source>
        <dbReference type="ARBA" id="ARBA00029766"/>
    </source>
</evidence>
<comment type="function">
    <text evidence="10">Catalyzes the transfer of pyrophosphate from adenosine triphosphate (ATP) to 6-hydroxymethyl-7,8-dihydropterin, an enzymatic step in folate biosynthesis pathway.</text>
</comment>
<name>A0A109JL91_9HYPH</name>
<evidence type="ECO:0000256" key="8">
    <source>
        <dbReference type="ARBA" id="ARBA00022840"/>
    </source>
</evidence>
<comment type="caution">
    <text evidence="14">The sequence shown here is derived from an EMBL/GenBank/DDBJ whole genome shotgun (WGS) entry which is preliminary data.</text>
</comment>
<dbReference type="EMBL" id="LNCD01000082">
    <property type="protein sequence ID" value="KWV50988.1"/>
    <property type="molecule type" value="Genomic_DNA"/>
</dbReference>
<dbReference type="PANTHER" id="PTHR43071">
    <property type="entry name" value="2-AMINO-4-HYDROXY-6-HYDROXYMETHYLDIHYDROPTERIDINE PYROPHOSPHOKINASE"/>
    <property type="match status" value="1"/>
</dbReference>
<dbReference type="GO" id="GO:0046654">
    <property type="term" value="P:tetrahydrofolate biosynthetic process"/>
    <property type="evidence" value="ECO:0007669"/>
    <property type="project" value="UniProtKB-UniPathway"/>
</dbReference>
<keyword evidence="8" id="KW-0067">ATP-binding</keyword>
<evidence type="ECO:0000256" key="9">
    <source>
        <dbReference type="ARBA" id="ARBA00022909"/>
    </source>
</evidence>
<dbReference type="GO" id="GO:0046656">
    <property type="term" value="P:folic acid biosynthetic process"/>
    <property type="evidence" value="ECO:0007669"/>
    <property type="project" value="UniProtKB-KW"/>
</dbReference>
<organism evidence="14 15">
    <name type="scientific">Rhizobium altiplani</name>
    <dbReference type="NCBI Taxonomy" id="1864509"/>
    <lineage>
        <taxon>Bacteria</taxon>
        <taxon>Pseudomonadati</taxon>
        <taxon>Pseudomonadota</taxon>
        <taxon>Alphaproteobacteria</taxon>
        <taxon>Hyphomicrobiales</taxon>
        <taxon>Rhizobiaceae</taxon>
        <taxon>Rhizobium/Agrobacterium group</taxon>
        <taxon>Rhizobium</taxon>
    </lineage>
</organism>
<comment type="similarity">
    <text evidence="2">Belongs to the HPPK family.</text>
</comment>
<dbReference type="PANTHER" id="PTHR43071:SF1">
    <property type="entry name" value="2-AMINO-4-HYDROXY-6-HYDROXYMETHYLDIHYDROPTERIDINE PYROPHOSPHOKINASE"/>
    <property type="match status" value="1"/>
</dbReference>
<dbReference type="PROSITE" id="PS00794">
    <property type="entry name" value="HPPK"/>
    <property type="match status" value="1"/>
</dbReference>
<evidence type="ECO:0000259" key="13">
    <source>
        <dbReference type="PROSITE" id="PS00794"/>
    </source>
</evidence>
<dbReference type="SUPFAM" id="SSF55083">
    <property type="entry name" value="6-hydroxymethyl-7,8-dihydropterin pyrophosphokinase, HPPK"/>
    <property type="match status" value="1"/>
</dbReference>
<evidence type="ECO:0000256" key="3">
    <source>
        <dbReference type="ARBA" id="ARBA00013253"/>
    </source>
</evidence>
<dbReference type="UniPathway" id="UPA00077">
    <property type="reaction ID" value="UER00155"/>
</dbReference>
<protein>
    <recommendedName>
        <fullName evidence="4">2-amino-4-hydroxy-6-hydroxymethyldihydropteridine pyrophosphokinase</fullName>
        <ecNumber evidence="3">2.7.6.3</ecNumber>
    </recommendedName>
    <alternativeName>
        <fullName evidence="11">6-hydroxymethyl-7,8-dihydropterin pyrophosphokinase</fullName>
    </alternativeName>
    <alternativeName>
        <fullName evidence="12">7,8-dihydro-6-hydroxymethylpterin-pyrophosphokinase</fullName>
    </alternativeName>
</protein>
<evidence type="ECO:0000256" key="2">
    <source>
        <dbReference type="ARBA" id="ARBA00005810"/>
    </source>
</evidence>
<evidence type="ECO:0000256" key="4">
    <source>
        <dbReference type="ARBA" id="ARBA00016218"/>
    </source>
</evidence>
<dbReference type="EC" id="2.7.6.3" evidence="3"/>
<dbReference type="RefSeq" id="WP_025661683.1">
    <property type="nucleotide sequence ID" value="NZ_JBBNAS010000188.1"/>
</dbReference>
<keyword evidence="5" id="KW-0808">Transferase</keyword>
<dbReference type="NCBIfam" id="TIGR01498">
    <property type="entry name" value="folK"/>
    <property type="match status" value="1"/>
</dbReference>
<evidence type="ECO:0000256" key="7">
    <source>
        <dbReference type="ARBA" id="ARBA00022777"/>
    </source>
</evidence>
<dbReference type="GO" id="GO:0005524">
    <property type="term" value="F:ATP binding"/>
    <property type="evidence" value="ECO:0007669"/>
    <property type="project" value="UniProtKB-KW"/>
</dbReference>
<dbReference type="InterPro" id="IPR035907">
    <property type="entry name" value="Hppk_sf"/>
</dbReference>
<sequence length="172" mass="19238">MPESIFKTATLGLGGNLGEPVHAMAVALRALDQRSDCRVVAVSRLYRTPPWGKTDQSYFFNACAEIQTTLGPEALLDVCLDIEREMKRERIERWGPRTLDIDVLTYADVVQSAPRLELPHPRMTDRGFVLMPLADFAPDMLVEGTTVLEWLAKADVQGIEVADQSSAWWHIA</sequence>
<dbReference type="GO" id="GO:0003848">
    <property type="term" value="F:2-amino-4-hydroxy-6-hydroxymethyldihydropteridine diphosphokinase activity"/>
    <property type="evidence" value="ECO:0007669"/>
    <property type="project" value="UniProtKB-EC"/>
</dbReference>
<dbReference type="OrthoDB" id="9808041at2"/>
<keyword evidence="9" id="KW-0289">Folate biosynthesis</keyword>
<comment type="pathway">
    <text evidence="1">Cofactor biosynthesis; tetrahydrofolate biosynthesis; 2-amino-4-hydroxy-6-hydroxymethyl-7,8-dihydropteridine diphosphate from 7,8-dihydroneopterin triphosphate: step 4/4.</text>
</comment>
<reference evidence="14 15" key="1">
    <citation type="submission" date="2015-11" db="EMBL/GenBank/DDBJ databases">
        <title>Draft Genome Sequence of the Strain BR 10423 (Rhizobium sp.) isolated from nodules of Mimosa pudica.</title>
        <authorList>
            <person name="Barauna A.C."/>
            <person name="Zilli J.E."/>
            <person name="Simoes-Araujo J.L."/>
            <person name="Reis V.M."/>
            <person name="James E.K."/>
            <person name="Reis F.B.Jr."/>
            <person name="Rouws L.F."/>
            <person name="Passos S.R."/>
            <person name="Gois S.R."/>
        </authorList>
    </citation>
    <scope>NUCLEOTIDE SEQUENCE [LARGE SCALE GENOMIC DNA]</scope>
    <source>
        <strain evidence="14 15">BR10423</strain>
    </source>
</reference>
<keyword evidence="15" id="KW-1185">Reference proteome</keyword>
<dbReference type="AlphaFoldDB" id="A0A109JL91"/>
<evidence type="ECO:0000256" key="5">
    <source>
        <dbReference type="ARBA" id="ARBA00022679"/>
    </source>
</evidence>
<dbReference type="InterPro" id="IPR000550">
    <property type="entry name" value="Hppk"/>
</dbReference>
<evidence type="ECO:0000313" key="14">
    <source>
        <dbReference type="EMBL" id="KWV50988.1"/>
    </source>
</evidence>
<dbReference type="Pfam" id="PF01288">
    <property type="entry name" value="HPPK"/>
    <property type="match status" value="1"/>
</dbReference>
<proteinExistence type="inferred from homology"/>
<gene>
    <name evidence="14" type="ORF">AS026_06555</name>
</gene>
<evidence type="ECO:0000256" key="6">
    <source>
        <dbReference type="ARBA" id="ARBA00022741"/>
    </source>
</evidence>
<dbReference type="GO" id="GO:0016301">
    <property type="term" value="F:kinase activity"/>
    <property type="evidence" value="ECO:0007669"/>
    <property type="project" value="UniProtKB-KW"/>
</dbReference>
<evidence type="ECO:0000256" key="12">
    <source>
        <dbReference type="ARBA" id="ARBA00033413"/>
    </source>
</evidence>
<keyword evidence="7" id="KW-0418">Kinase</keyword>
<evidence type="ECO:0000256" key="10">
    <source>
        <dbReference type="ARBA" id="ARBA00029409"/>
    </source>
</evidence>
<accession>A0A109JL91</accession>
<dbReference type="Proteomes" id="UP000068164">
    <property type="component" value="Unassembled WGS sequence"/>
</dbReference>
<evidence type="ECO:0000313" key="15">
    <source>
        <dbReference type="Proteomes" id="UP000068164"/>
    </source>
</evidence>
<feature type="domain" description="7,8-dihydro-6-hydroxymethylpterin-pyrophosphokinase" evidence="13">
    <location>
        <begin position="93"/>
        <end position="104"/>
    </location>
</feature>
<evidence type="ECO:0000256" key="1">
    <source>
        <dbReference type="ARBA" id="ARBA00005051"/>
    </source>
</evidence>
<keyword evidence="6" id="KW-0547">Nucleotide-binding</keyword>